<dbReference type="PROSITE" id="PS00108">
    <property type="entry name" value="PROTEIN_KINASE_ST"/>
    <property type="match status" value="1"/>
</dbReference>
<keyword evidence="3" id="KW-0589">Pheromone response</keyword>
<dbReference type="GO" id="GO:0106310">
    <property type="term" value="F:protein serine kinase activity"/>
    <property type="evidence" value="ECO:0007669"/>
    <property type="project" value="RHEA"/>
</dbReference>
<dbReference type="SMART" id="SM00285">
    <property type="entry name" value="PBD"/>
    <property type="match status" value="1"/>
</dbReference>
<dbReference type="GO" id="GO:0019236">
    <property type="term" value="P:response to pheromone"/>
    <property type="evidence" value="ECO:0007669"/>
    <property type="project" value="UniProtKB-KW"/>
</dbReference>
<dbReference type="STRING" id="1531966.A0A0A1TEN5"/>
<dbReference type="InterPro" id="IPR000719">
    <property type="entry name" value="Prot_kinase_dom"/>
</dbReference>
<dbReference type="Pfam" id="PF00786">
    <property type="entry name" value="PBD"/>
    <property type="match status" value="1"/>
</dbReference>
<evidence type="ECO:0000256" key="5">
    <source>
        <dbReference type="ARBA" id="ARBA00022679"/>
    </source>
</evidence>
<dbReference type="PANTHER" id="PTHR45832:SF22">
    <property type="entry name" value="SERINE_THREONINE-PROTEIN KINASE SAMKA-RELATED"/>
    <property type="match status" value="1"/>
</dbReference>
<dbReference type="InterPro" id="IPR051931">
    <property type="entry name" value="PAK3-like"/>
</dbReference>
<dbReference type="FunFam" id="1.10.510.10:FF:000421">
    <property type="entry name" value="Serine/threonine-protein kinase PAK 6"/>
    <property type="match status" value="1"/>
</dbReference>
<dbReference type="SMART" id="SM00233">
    <property type="entry name" value="PH"/>
    <property type="match status" value="1"/>
</dbReference>
<evidence type="ECO:0000256" key="9">
    <source>
        <dbReference type="ARBA" id="ARBA00047899"/>
    </source>
</evidence>
<dbReference type="Gene3D" id="3.30.200.20">
    <property type="entry name" value="Phosphorylase Kinase, domain 1"/>
    <property type="match status" value="1"/>
</dbReference>
<evidence type="ECO:0000256" key="6">
    <source>
        <dbReference type="ARBA" id="ARBA00022741"/>
    </source>
</evidence>
<dbReference type="CDD" id="cd06614">
    <property type="entry name" value="STKc_PAK"/>
    <property type="match status" value="1"/>
</dbReference>
<evidence type="ECO:0000256" key="7">
    <source>
        <dbReference type="ARBA" id="ARBA00022777"/>
    </source>
</evidence>
<keyword evidence="8" id="KW-0067">ATP-binding</keyword>
<dbReference type="GO" id="GO:0005524">
    <property type="term" value="F:ATP binding"/>
    <property type="evidence" value="ECO:0007669"/>
    <property type="project" value="UniProtKB-KW"/>
</dbReference>
<feature type="region of interest" description="Disordered" evidence="11">
    <location>
        <begin position="251"/>
        <end position="382"/>
    </location>
</feature>
<dbReference type="SUPFAM" id="SSF50729">
    <property type="entry name" value="PH domain-like"/>
    <property type="match status" value="1"/>
</dbReference>
<dbReference type="InterPro" id="IPR033923">
    <property type="entry name" value="PAK_BD"/>
</dbReference>
<dbReference type="PROSITE" id="PS50108">
    <property type="entry name" value="CRIB"/>
    <property type="match status" value="1"/>
</dbReference>
<feature type="compositionally biased region" description="Basic and acidic residues" evidence="11">
    <location>
        <begin position="346"/>
        <end position="355"/>
    </location>
</feature>
<dbReference type="PROSITE" id="PS50003">
    <property type="entry name" value="PH_DOMAIN"/>
    <property type="match status" value="1"/>
</dbReference>
<dbReference type="PROSITE" id="PS50011">
    <property type="entry name" value="PROTEIN_KINASE_DOM"/>
    <property type="match status" value="1"/>
</dbReference>
<keyword evidence="4" id="KW-0723">Serine/threonine-protein kinase</keyword>
<evidence type="ECO:0000259" key="14">
    <source>
        <dbReference type="PROSITE" id="PS50108"/>
    </source>
</evidence>
<dbReference type="PANTHER" id="PTHR45832">
    <property type="entry name" value="SERINE/THREONINE-PROTEIN KINASE SAMKA-RELATED-RELATED"/>
    <property type="match status" value="1"/>
</dbReference>
<dbReference type="InterPro" id="IPR036936">
    <property type="entry name" value="CRIB_dom_sf"/>
</dbReference>
<comment type="catalytic activity">
    <reaction evidence="10">
        <text>L-seryl-[protein] + ATP = O-phospho-L-seryl-[protein] + ADP + H(+)</text>
        <dbReference type="Rhea" id="RHEA:17989"/>
        <dbReference type="Rhea" id="RHEA-COMP:9863"/>
        <dbReference type="Rhea" id="RHEA-COMP:11604"/>
        <dbReference type="ChEBI" id="CHEBI:15378"/>
        <dbReference type="ChEBI" id="CHEBI:29999"/>
        <dbReference type="ChEBI" id="CHEBI:30616"/>
        <dbReference type="ChEBI" id="CHEBI:83421"/>
        <dbReference type="ChEBI" id="CHEBI:456216"/>
        <dbReference type="EC" id="2.7.11.1"/>
    </reaction>
</comment>
<reference evidence="15 16" key="1">
    <citation type="journal article" date="2015" name="Genome Announc.">
        <title>Draft Genome Sequence and Gene Annotation of the Entomopathogenic Fungus Verticillium hemipterigenum.</title>
        <authorList>
            <person name="Horn F."/>
            <person name="Habel A."/>
            <person name="Scharf D.H."/>
            <person name="Dworschak J."/>
            <person name="Brakhage A.A."/>
            <person name="Guthke R."/>
            <person name="Hertweck C."/>
            <person name="Linde J."/>
        </authorList>
    </citation>
    <scope>NUCLEOTIDE SEQUENCE [LARGE SCALE GENOMIC DNA]</scope>
</reference>
<comment type="similarity">
    <text evidence="1">Belongs to the protein kinase superfamily. STE Ser/Thr protein kinase family. STE20 subfamily.</text>
</comment>
<feature type="region of interest" description="Disordered" evidence="11">
    <location>
        <begin position="395"/>
        <end position="450"/>
    </location>
</feature>
<dbReference type="InterPro" id="IPR008271">
    <property type="entry name" value="Ser/Thr_kinase_AS"/>
</dbReference>
<sequence length="758" mass="84421">MYSMTQGSPRRPMATPVIAPIHGSSTTTYAGNTIPISLARRAAPHAIEVAPHLRKRGWISVKEGGFVSSWKQRFMMLNNGWLDFSKSEDGKPIYTLYLNEITEIGRAQTPVPTVEIKRKLDGTSSSPGEKEGSFKVLQLRTKTDEALYDWMDFIHMACPDLGGVSNPTNFCHGIHVGFDQGTQEFVGMPKEWMQLLSASAITKEDYARNPQAVIEAIDFYTDLTNKSNHGNEYLALAPTTMARIDEEKALPDPHFRRPSPRQPSPPRQPVFHELSGANPLPSTTRPVMAPSAHRHEGGVPPAALDARPLHAMRPAPSAPRTPLVPPPMQSYKQPSPPLRQESPRYPTEKVQETRYEPSMISEPSPPLQYDGSAPSPDIKPAEVSPLEVKPLNLKSAEVKPLQPKPLQVKPPPSKRPPSPKEPAEKVENKVTPIPIPSQRRHGLQPKRTSEDEVYAKLRELVSADDPNESYSRQKRIGQGASGSVYVAKIKPTAVGMAREVVKERGPTAQVAIKEMNLARQHRKELLIDEILILRESRHPNIINFLEAFLINEGKMLWVVMDFMDGGALNEVIDNNPNIPERLIATICRETCKGLQHLHSRRIVHRDIKSDNVLMDGNGNIKITDFGFSAQLTERRSKRATMAGTTYWMAPEVVKQKKYGCKVDVWSLGIMAIEMAEMEPPYMEMEPMRALFVIAAGDTPPLRNPDKHSAKLKAFFDTCLQVDVDKRATADELLDHEFLACGGKPSELASLLAFKTESL</sequence>
<dbReference type="SMART" id="SM00220">
    <property type="entry name" value="S_TKc"/>
    <property type="match status" value="1"/>
</dbReference>
<gene>
    <name evidence="15" type="ORF">VHEMI03874</name>
</gene>
<dbReference type="Proteomes" id="UP000039046">
    <property type="component" value="Unassembled WGS sequence"/>
</dbReference>
<feature type="compositionally biased region" description="Pro residues" evidence="11">
    <location>
        <begin position="408"/>
        <end position="420"/>
    </location>
</feature>
<accession>A0A0A1TEN5</accession>
<evidence type="ECO:0000256" key="8">
    <source>
        <dbReference type="ARBA" id="ARBA00022840"/>
    </source>
</evidence>
<dbReference type="EC" id="2.7.11.1" evidence="2"/>
<dbReference type="CDD" id="cd01093">
    <property type="entry name" value="CRIB_PAK_like"/>
    <property type="match status" value="1"/>
</dbReference>
<evidence type="ECO:0000256" key="10">
    <source>
        <dbReference type="ARBA" id="ARBA00048679"/>
    </source>
</evidence>
<dbReference type="InterPro" id="IPR001849">
    <property type="entry name" value="PH_domain"/>
</dbReference>
<dbReference type="SUPFAM" id="SSF56112">
    <property type="entry name" value="Protein kinase-like (PK-like)"/>
    <property type="match status" value="1"/>
</dbReference>
<dbReference type="Pfam" id="PF00069">
    <property type="entry name" value="Pkinase"/>
    <property type="match status" value="1"/>
</dbReference>
<dbReference type="FunFam" id="3.90.810.10:FF:000005">
    <property type="entry name" value="Non-specific serine/threonine protein kinase"/>
    <property type="match status" value="1"/>
</dbReference>
<dbReference type="Gene3D" id="2.30.29.30">
    <property type="entry name" value="Pleckstrin-homology domain (PH domain)/Phosphotyrosine-binding domain (PTB)"/>
    <property type="match status" value="1"/>
</dbReference>
<dbReference type="InterPro" id="IPR000095">
    <property type="entry name" value="CRIB_dom"/>
</dbReference>
<name>A0A0A1TEN5_9HYPO</name>
<dbReference type="Gene3D" id="1.10.510.10">
    <property type="entry name" value="Transferase(Phosphotransferase) domain 1"/>
    <property type="match status" value="1"/>
</dbReference>
<dbReference type="Gene3D" id="3.90.810.10">
    <property type="entry name" value="CRIB domain"/>
    <property type="match status" value="1"/>
</dbReference>
<keyword evidence="7 15" id="KW-0418">Kinase</keyword>
<dbReference type="OrthoDB" id="248923at2759"/>
<evidence type="ECO:0000256" key="4">
    <source>
        <dbReference type="ARBA" id="ARBA00022527"/>
    </source>
</evidence>
<feature type="compositionally biased region" description="Pro residues" evidence="11">
    <location>
        <begin position="316"/>
        <end position="328"/>
    </location>
</feature>
<feature type="compositionally biased region" description="Low complexity" evidence="11">
    <location>
        <begin position="398"/>
        <end position="407"/>
    </location>
</feature>
<keyword evidence="16" id="KW-1185">Reference proteome</keyword>
<feature type="domain" description="PH" evidence="12">
    <location>
        <begin position="52"/>
        <end position="159"/>
    </location>
</feature>
<organism evidence="15 16">
    <name type="scientific">[Torrubiella] hemipterigena</name>
    <dbReference type="NCBI Taxonomy" id="1531966"/>
    <lineage>
        <taxon>Eukaryota</taxon>
        <taxon>Fungi</taxon>
        <taxon>Dikarya</taxon>
        <taxon>Ascomycota</taxon>
        <taxon>Pezizomycotina</taxon>
        <taxon>Sordariomycetes</taxon>
        <taxon>Hypocreomycetidae</taxon>
        <taxon>Hypocreales</taxon>
        <taxon>Clavicipitaceae</taxon>
        <taxon>Clavicipitaceae incertae sedis</taxon>
        <taxon>'Torrubiella' clade</taxon>
    </lineage>
</organism>
<evidence type="ECO:0000256" key="11">
    <source>
        <dbReference type="SAM" id="MobiDB-lite"/>
    </source>
</evidence>
<keyword evidence="5" id="KW-0808">Transferase</keyword>
<evidence type="ECO:0000259" key="13">
    <source>
        <dbReference type="PROSITE" id="PS50011"/>
    </source>
</evidence>
<dbReference type="GO" id="GO:0004674">
    <property type="term" value="F:protein serine/threonine kinase activity"/>
    <property type="evidence" value="ECO:0007669"/>
    <property type="project" value="UniProtKB-KW"/>
</dbReference>
<evidence type="ECO:0000313" key="16">
    <source>
        <dbReference type="Proteomes" id="UP000039046"/>
    </source>
</evidence>
<dbReference type="InterPro" id="IPR011009">
    <property type="entry name" value="Kinase-like_dom_sf"/>
</dbReference>
<evidence type="ECO:0000259" key="12">
    <source>
        <dbReference type="PROSITE" id="PS50003"/>
    </source>
</evidence>
<feature type="domain" description="Protein kinase" evidence="13">
    <location>
        <begin position="470"/>
        <end position="738"/>
    </location>
</feature>
<keyword evidence="6" id="KW-0547">Nucleotide-binding</keyword>
<dbReference type="EMBL" id="CDHN01000002">
    <property type="protein sequence ID" value="CEJ85723.1"/>
    <property type="molecule type" value="Genomic_DNA"/>
</dbReference>
<evidence type="ECO:0000313" key="15">
    <source>
        <dbReference type="EMBL" id="CEJ85723.1"/>
    </source>
</evidence>
<dbReference type="HOGENOM" id="CLU_000288_26_2_1"/>
<proteinExistence type="inferred from homology"/>
<comment type="catalytic activity">
    <reaction evidence="9">
        <text>L-threonyl-[protein] + ATP = O-phospho-L-threonyl-[protein] + ADP + H(+)</text>
        <dbReference type="Rhea" id="RHEA:46608"/>
        <dbReference type="Rhea" id="RHEA-COMP:11060"/>
        <dbReference type="Rhea" id="RHEA-COMP:11605"/>
        <dbReference type="ChEBI" id="CHEBI:15378"/>
        <dbReference type="ChEBI" id="CHEBI:30013"/>
        <dbReference type="ChEBI" id="CHEBI:30616"/>
        <dbReference type="ChEBI" id="CHEBI:61977"/>
        <dbReference type="ChEBI" id="CHEBI:456216"/>
        <dbReference type="EC" id="2.7.11.1"/>
    </reaction>
</comment>
<feature type="domain" description="CRIB" evidence="14">
    <location>
        <begin position="164"/>
        <end position="177"/>
    </location>
</feature>
<evidence type="ECO:0000256" key="3">
    <source>
        <dbReference type="ARBA" id="ARBA00022507"/>
    </source>
</evidence>
<evidence type="ECO:0000256" key="1">
    <source>
        <dbReference type="ARBA" id="ARBA00008874"/>
    </source>
</evidence>
<dbReference type="InterPro" id="IPR011993">
    <property type="entry name" value="PH-like_dom_sf"/>
</dbReference>
<dbReference type="AlphaFoldDB" id="A0A0A1TEN5"/>
<protein>
    <recommendedName>
        <fullName evidence="2">non-specific serine/threonine protein kinase</fullName>
        <ecNumber evidence="2">2.7.11.1</ecNumber>
    </recommendedName>
</protein>
<evidence type="ECO:0000256" key="2">
    <source>
        <dbReference type="ARBA" id="ARBA00012513"/>
    </source>
</evidence>